<keyword evidence="3" id="KW-1003">Cell membrane</keyword>
<evidence type="ECO:0000313" key="11">
    <source>
        <dbReference type="EMBL" id="MDE1656468.1"/>
    </source>
</evidence>
<evidence type="ECO:0000256" key="6">
    <source>
        <dbReference type="ARBA" id="ARBA00022692"/>
    </source>
</evidence>
<accession>A0ABT5V6A8</accession>
<feature type="transmembrane region" description="Helical" evidence="9">
    <location>
        <begin position="289"/>
        <end position="308"/>
    </location>
</feature>
<dbReference type="InterPro" id="IPR003352">
    <property type="entry name" value="PTS_EIIC"/>
</dbReference>
<evidence type="ECO:0000256" key="7">
    <source>
        <dbReference type="ARBA" id="ARBA00022989"/>
    </source>
</evidence>
<sequence>MSEKKTFDKIIDAVAAIFLPVINLLTAAGILKGILAICVAAGWLSDASDTYRILAAMGDAVFYFLPVLLAFTSAKKFGANPYTAVVIAGVLLYPDLNQTLESGTTMYFLGIPVFSAIYHSSVITILMTVGLLAFVEKGLDRIFPEVIRGFLTPFISVILVGLVTLMAFGPIGTLISNGLAAGYEFLYDLSPAAAGLVLGACFQLLVIFGLHWGIMLVSMNNVAALGHDTVLALFGPSIFAQAGAALAVLVRSKNGKTRTVCASSVISALFGITEPALFGVNLPRKTPMIAVCLGGGVGGAIAGISGAQAGGFAIPSLATLPVFFGNGFVLFVISCLVGFLVAFICTLFLRFEADLKITEEEEVKATN</sequence>
<keyword evidence="8 9" id="KW-0472">Membrane</keyword>
<dbReference type="EMBL" id="JARBHI010000010">
    <property type="protein sequence ID" value="MDE1656468.1"/>
    <property type="molecule type" value="Genomic_DNA"/>
</dbReference>
<feature type="transmembrane region" description="Helical" evidence="9">
    <location>
        <begin position="12"/>
        <end position="45"/>
    </location>
</feature>
<keyword evidence="5" id="KW-0598">Phosphotransferase system</keyword>
<dbReference type="Pfam" id="PF02378">
    <property type="entry name" value="PTS_EIIC"/>
    <property type="match status" value="1"/>
</dbReference>
<keyword evidence="12" id="KW-1185">Reference proteome</keyword>
<feature type="domain" description="PTS EIIC type-1" evidence="10">
    <location>
        <begin position="12"/>
        <end position="365"/>
    </location>
</feature>
<feature type="transmembrane region" description="Helical" evidence="9">
    <location>
        <begin position="229"/>
        <end position="250"/>
    </location>
</feature>
<evidence type="ECO:0000256" key="5">
    <source>
        <dbReference type="ARBA" id="ARBA00022683"/>
    </source>
</evidence>
<feature type="transmembrane region" description="Helical" evidence="9">
    <location>
        <begin position="147"/>
        <end position="172"/>
    </location>
</feature>
<dbReference type="PROSITE" id="PS51103">
    <property type="entry name" value="PTS_EIIC_TYPE_1"/>
    <property type="match status" value="1"/>
</dbReference>
<evidence type="ECO:0000256" key="1">
    <source>
        <dbReference type="ARBA" id="ARBA00004651"/>
    </source>
</evidence>
<gene>
    <name evidence="11" type="ORF">PWJ81_05215</name>
</gene>
<organism evidence="11 12">
    <name type="scientific">Actinotignum sanguinis</name>
    <dbReference type="NCBI Taxonomy" id="1445614"/>
    <lineage>
        <taxon>Bacteria</taxon>
        <taxon>Bacillati</taxon>
        <taxon>Actinomycetota</taxon>
        <taxon>Actinomycetes</taxon>
        <taxon>Actinomycetales</taxon>
        <taxon>Actinomycetaceae</taxon>
        <taxon>Actinotignum</taxon>
    </lineage>
</organism>
<dbReference type="Proteomes" id="UP001219297">
    <property type="component" value="Unassembled WGS sequence"/>
</dbReference>
<feature type="transmembrane region" description="Helical" evidence="9">
    <location>
        <begin position="51"/>
        <end position="72"/>
    </location>
</feature>
<comment type="subcellular location">
    <subcellularLocation>
        <location evidence="1">Cell membrane</location>
        <topology evidence="1">Multi-pass membrane protein</topology>
    </subcellularLocation>
</comment>
<dbReference type="GeneID" id="83608457"/>
<evidence type="ECO:0000256" key="2">
    <source>
        <dbReference type="ARBA" id="ARBA00022448"/>
    </source>
</evidence>
<keyword evidence="4" id="KW-0762">Sugar transport</keyword>
<keyword evidence="2" id="KW-0813">Transport</keyword>
<evidence type="ECO:0000256" key="9">
    <source>
        <dbReference type="SAM" id="Phobius"/>
    </source>
</evidence>
<protein>
    <submittedName>
        <fullName evidence="11">PTS transporter subunit EIIC</fullName>
    </submittedName>
</protein>
<evidence type="ECO:0000256" key="8">
    <source>
        <dbReference type="ARBA" id="ARBA00023136"/>
    </source>
</evidence>
<dbReference type="InterPro" id="IPR013013">
    <property type="entry name" value="PTS_EIIC_1"/>
</dbReference>
<comment type="caution">
    <text evidence="11">The sequence shown here is derived from an EMBL/GenBank/DDBJ whole genome shotgun (WGS) entry which is preliminary data.</text>
</comment>
<keyword evidence="7 9" id="KW-1133">Transmembrane helix</keyword>
<evidence type="ECO:0000259" key="10">
    <source>
        <dbReference type="PROSITE" id="PS51103"/>
    </source>
</evidence>
<feature type="transmembrane region" description="Helical" evidence="9">
    <location>
        <begin position="116"/>
        <end position="135"/>
    </location>
</feature>
<feature type="transmembrane region" description="Helical" evidence="9">
    <location>
        <begin position="328"/>
        <end position="349"/>
    </location>
</feature>
<dbReference type="PANTHER" id="PTHR30175">
    <property type="entry name" value="PHOSPHOTRANSFERASE SYSTEM TRANSPORT PROTEIN"/>
    <property type="match status" value="1"/>
</dbReference>
<evidence type="ECO:0000313" key="12">
    <source>
        <dbReference type="Proteomes" id="UP001219297"/>
    </source>
</evidence>
<proteinExistence type="predicted"/>
<feature type="transmembrane region" description="Helical" evidence="9">
    <location>
        <begin position="192"/>
        <end position="217"/>
    </location>
</feature>
<dbReference type="RefSeq" id="WP_274732620.1">
    <property type="nucleotide sequence ID" value="NZ_CAMXYX010000017.1"/>
</dbReference>
<reference evidence="11 12" key="1">
    <citation type="submission" date="2023-02" db="EMBL/GenBank/DDBJ databases">
        <title>Defining the Infant Male Urobiome and Moving Towards Mechanisms in Urobiome Research.</title>
        <authorList>
            <person name="Reasoner S."/>
            <person name="Flores V."/>
            <person name="Van Horn G."/>
            <person name="Morales G."/>
            <person name="Peard L."/>
            <person name="Abelson B."/>
            <person name="Manuel C."/>
            <person name="Lee J."/>
            <person name="Baker B."/>
            <person name="Williams T."/>
            <person name="Schmitz J."/>
            <person name="Clayton D."/>
            <person name="Hadjifrangiskou M."/>
        </authorList>
    </citation>
    <scope>NUCLEOTIDE SEQUENCE [LARGE SCALE GENOMIC DNA]</scope>
    <source>
        <strain evidence="11 12">AS1053</strain>
    </source>
</reference>
<dbReference type="InterPro" id="IPR050558">
    <property type="entry name" value="PTS_Sugar-Specific_Components"/>
</dbReference>
<keyword evidence="6 9" id="KW-0812">Transmembrane</keyword>
<name>A0ABT5V6A8_9ACTO</name>
<evidence type="ECO:0000256" key="4">
    <source>
        <dbReference type="ARBA" id="ARBA00022597"/>
    </source>
</evidence>
<dbReference type="PANTHER" id="PTHR30175:SF1">
    <property type="entry name" value="PTS SYSTEM ARBUTIN-, CELLOBIOSE-, AND SALICIN-SPECIFIC EIIBC COMPONENT-RELATED"/>
    <property type="match status" value="1"/>
</dbReference>
<evidence type="ECO:0000256" key="3">
    <source>
        <dbReference type="ARBA" id="ARBA00022475"/>
    </source>
</evidence>